<keyword evidence="6 7" id="KW-0472">Membrane</keyword>
<dbReference type="AlphaFoldDB" id="A0A6M0P9C6"/>
<evidence type="ECO:0000256" key="7">
    <source>
        <dbReference type="SAM" id="Phobius"/>
    </source>
</evidence>
<dbReference type="InterPro" id="IPR020846">
    <property type="entry name" value="MFS_dom"/>
</dbReference>
<feature type="transmembrane region" description="Helical" evidence="7">
    <location>
        <begin position="47"/>
        <end position="68"/>
    </location>
</feature>
<dbReference type="InterPro" id="IPR011701">
    <property type="entry name" value="MFS"/>
</dbReference>
<keyword evidence="3" id="KW-1003">Cell membrane</keyword>
<proteinExistence type="predicted"/>
<evidence type="ECO:0000313" key="10">
    <source>
        <dbReference type="Proteomes" id="UP000476934"/>
    </source>
</evidence>
<feature type="domain" description="Major facilitator superfamily (MFS) profile" evidence="8">
    <location>
        <begin position="13"/>
        <end position="403"/>
    </location>
</feature>
<feature type="transmembrane region" description="Helical" evidence="7">
    <location>
        <begin position="227"/>
        <end position="247"/>
    </location>
</feature>
<dbReference type="PROSITE" id="PS50850">
    <property type="entry name" value="MFS"/>
    <property type="match status" value="1"/>
</dbReference>
<reference evidence="9 10" key="2">
    <citation type="submission" date="2020-03" db="EMBL/GenBank/DDBJ databases">
        <title>Bacillus aquiflavi sp. nov., isolated from yellow water of strong flavor Chinese baijiu in Yibin region of China.</title>
        <authorList>
            <person name="Xie J."/>
        </authorList>
    </citation>
    <scope>NUCLEOTIDE SEQUENCE [LARGE SCALE GENOMIC DNA]</scope>
    <source>
        <strain evidence="9 10">Gsoil 114</strain>
    </source>
</reference>
<feature type="transmembrane region" description="Helical" evidence="7">
    <location>
        <begin position="80"/>
        <end position="104"/>
    </location>
</feature>
<evidence type="ECO:0000259" key="8">
    <source>
        <dbReference type="PROSITE" id="PS50850"/>
    </source>
</evidence>
<dbReference type="Proteomes" id="UP000476934">
    <property type="component" value="Unassembled WGS sequence"/>
</dbReference>
<evidence type="ECO:0000256" key="6">
    <source>
        <dbReference type="ARBA" id="ARBA00023136"/>
    </source>
</evidence>
<organism evidence="9 10">
    <name type="scientific">Heyndrickxia ginsengihumi</name>
    <dbReference type="NCBI Taxonomy" id="363870"/>
    <lineage>
        <taxon>Bacteria</taxon>
        <taxon>Bacillati</taxon>
        <taxon>Bacillota</taxon>
        <taxon>Bacilli</taxon>
        <taxon>Bacillales</taxon>
        <taxon>Bacillaceae</taxon>
        <taxon>Heyndrickxia</taxon>
    </lineage>
</organism>
<keyword evidence="2" id="KW-0813">Transport</keyword>
<gene>
    <name evidence="9" type="ORF">G4D61_15635</name>
</gene>
<keyword evidence="4 7" id="KW-0812">Transmembrane</keyword>
<comment type="caution">
    <text evidence="9">The sequence shown here is derived from an EMBL/GenBank/DDBJ whole genome shotgun (WGS) entry which is preliminary data.</text>
</comment>
<keyword evidence="10" id="KW-1185">Reference proteome</keyword>
<dbReference type="RefSeq" id="WP_163174323.1">
    <property type="nucleotide sequence ID" value="NZ_JAAIWK010000032.1"/>
</dbReference>
<dbReference type="EMBL" id="JAAIWK010000032">
    <property type="protein sequence ID" value="NEY21376.1"/>
    <property type="molecule type" value="Genomic_DNA"/>
</dbReference>
<feature type="transmembrane region" description="Helical" evidence="7">
    <location>
        <begin position="12"/>
        <end position="35"/>
    </location>
</feature>
<reference evidence="9 10" key="1">
    <citation type="submission" date="2020-02" db="EMBL/GenBank/DDBJ databases">
        <authorList>
            <person name="Feng H."/>
        </authorList>
    </citation>
    <scope>NUCLEOTIDE SEQUENCE [LARGE SCALE GENOMIC DNA]</scope>
    <source>
        <strain evidence="9 10">Gsoil 114</strain>
    </source>
</reference>
<dbReference type="GO" id="GO:0022857">
    <property type="term" value="F:transmembrane transporter activity"/>
    <property type="evidence" value="ECO:0007669"/>
    <property type="project" value="InterPro"/>
</dbReference>
<feature type="transmembrane region" description="Helical" evidence="7">
    <location>
        <begin position="377"/>
        <end position="399"/>
    </location>
</feature>
<dbReference type="SUPFAM" id="SSF103473">
    <property type="entry name" value="MFS general substrate transporter"/>
    <property type="match status" value="1"/>
</dbReference>
<feature type="transmembrane region" description="Helical" evidence="7">
    <location>
        <begin position="289"/>
        <end position="307"/>
    </location>
</feature>
<dbReference type="InterPro" id="IPR050189">
    <property type="entry name" value="MFS_Efflux_Transporters"/>
</dbReference>
<evidence type="ECO:0000256" key="1">
    <source>
        <dbReference type="ARBA" id="ARBA00004651"/>
    </source>
</evidence>
<evidence type="ECO:0000256" key="5">
    <source>
        <dbReference type="ARBA" id="ARBA00022989"/>
    </source>
</evidence>
<protein>
    <submittedName>
        <fullName evidence="9">MFS transporter</fullName>
    </submittedName>
</protein>
<feature type="transmembrane region" description="Helical" evidence="7">
    <location>
        <begin position="259"/>
        <end position="277"/>
    </location>
</feature>
<dbReference type="Gene3D" id="1.20.1250.20">
    <property type="entry name" value="MFS general substrate transporter like domains"/>
    <property type="match status" value="2"/>
</dbReference>
<name>A0A6M0P9C6_9BACI</name>
<comment type="subcellular location">
    <subcellularLocation>
        <location evidence="1">Cell membrane</location>
        <topology evidence="1">Multi-pass membrane protein</topology>
    </subcellularLocation>
</comment>
<keyword evidence="5 7" id="KW-1133">Transmembrane helix</keyword>
<dbReference type="GO" id="GO:0005886">
    <property type="term" value="C:plasma membrane"/>
    <property type="evidence" value="ECO:0007669"/>
    <property type="project" value="UniProtKB-SubCell"/>
</dbReference>
<dbReference type="PANTHER" id="PTHR43124:SF3">
    <property type="entry name" value="CHLORAMPHENICOL EFFLUX PUMP RV0191"/>
    <property type="match status" value="1"/>
</dbReference>
<feature type="transmembrane region" description="Helical" evidence="7">
    <location>
        <begin position="110"/>
        <end position="128"/>
    </location>
</feature>
<dbReference type="InterPro" id="IPR036259">
    <property type="entry name" value="MFS_trans_sf"/>
</dbReference>
<sequence length="422" mass="45715">MHERKFRTYQNGLVLMIFFTIGFVFMDRLSITFLFPFIKEDLNLNNAQLGLITSVLAICFAISGWLFSSIGDVGGKRKKILVLSTVVFSLCSIFTGVVSSFILLLFVRSIMGLFEGPVLPLGQAILSYESSPDRRGFNMGLAQSAVGLIGAALTPIVVTKISGTSNWHVAFYVVAIPGLLMAFLLWKYLKEPSFVSLHSTNDQTPKKRTSFSDYANGFKHRNVGLSLIMFALFNTWLFVFTAFAPTYLVEADHYSAGDMGIIMAAVGLGSFFWGFLVPMISDKLGRKPTLIIFSFIACLCPIVFLFIHASIAIMVLIGFITAVGQGCMPLLGFIIISESVPARLAASVGGMVQGGGELVGGALMPLIAGILADHIGLTAPLWIASIGSFIAAFIAIGLIETAPIKKVKQQVNSHQVTQLLEE</sequence>
<feature type="transmembrane region" description="Helical" evidence="7">
    <location>
        <begin position="170"/>
        <end position="189"/>
    </location>
</feature>
<evidence type="ECO:0000256" key="3">
    <source>
        <dbReference type="ARBA" id="ARBA00022475"/>
    </source>
</evidence>
<dbReference type="Pfam" id="PF07690">
    <property type="entry name" value="MFS_1"/>
    <property type="match status" value="1"/>
</dbReference>
<feature type="transmembrane region" description="Helical" evidence="7">
    <location>
        <begin position="313"/>
        <end position="336"/>
    </location>
</feature>
<dbReference type="PANTHER" id="PTHR43124">
    <property type="entry name" value="PURINE EFFLUX PUMP PBUE"/>
    <property type="match status" value="1"/>
</dbReference>
<feature type="transmembrane region" description="Helical" evidence="7">
    <location>
        <begin position="348"/>
        <end position="371"/>
    </location>
</feature>
<evidence type="ECO:0000256" key="4">
    <source>
        <dbReference type="ARBA" id="ARBA00022692"/>
    </source>
</evidence>
<evidence type="ECO:0000313" key="9">
    <source>
        <dbReference type="EMBL" id="NEY21376.1"/>
    </source>
</evidence>
<accession>A0A6M0P9C6</accession>
<feature type="transmembrane region" description="Helical" evidence="7">
    <location>
        <begin position="140"/>
        <end position="158"/>
    </location>
</feature>
<evidence type="ECO:0000256" key="2">
    <source>
        <dbReference type="ARBA" id="ARBA00022448"/>
    </source>
</evidence>